<dbReference type="OrthoDB" id="9797508at2"/>
<name>A0A2S7N156_9BACI</name>
<sequence length="138" mass="14689">MEPLYTAVVSATGGREGHVKSEDGIIDLDVRQPKALGGSGEEAANPELFFASGFAACYDGALNLVLRKNRIKADTSVTANVTIGKDEADNGLKLAVRLDVSIPDLSKEDVEKYAKEAHQVCPYSKATRGNIDVTIIPV</sequence>
<protein>
    <submittedName>
        <fullName evidence="2">Ohr subfamily peroxiredoxin</fullName>
    </submittedName>
</protein>
<dbReference type="PANTHER" id="PTHR33797:SF2">
    <property type="entry name" value="ORGANIC HYDROPEROXIDE RESISTANCE PROTEIN-LIKE"/>
    <property type="match status" value="1"/>
</dbReference>
<dbReference type="InterPro" id="IPR015946">
    <property type="entry name" value="KH_dom-like_a/b"/>
</dbReference>
<dbReference type="Gene3D" id="3.30.300.20">
    <property type="match status" value="1"/>
</dbReference>
<dbReference type="RefSeq" id="WP_104848861.1">
    <property type="nucleotide sequence ID" value="NZ_PKOZ01000003.1"/>
</dbReference>
<dbReference type="GO" id="GO:0006979">
    <property type="term" value="P:response to oxidative stress"/>
    <property type="evidence" value="ECO:0007669"/>
    <property type="project" value="InterPro"/>
</dbReference>
<evidence type="ECO:0000313" key="2">
    <source>
        <dbReference type="EMBL" id="PQD95715.1"/>
    </source>
</evidence>
<comment type="caution">
    <text evidence="2">The sequence shown here is derived from an EMBL/GenBank/DDBJ whole genome shotgun (WGS) entry which is preliminary data.</text>
</comment>
<reference evidence="2 3" key="1">
    <citation type="submission" date="2017-12" db="EMBL/GenBank/DDBJ databases">
        <title>Taxonomic description and draft genome of Pradoshia cofamensis Gen. nov., sp. nov., a thermotolerant bacillale isolated from anterior gut of earthworm Eisenia fetida.</title>
        <authorList>
            <person name="Saha T."/>
            <person name="Chakraborty R."/>
        </authorList>
    </citation>
    <scope>NUCLEOTIDE SEQUENCE [LARGE SCALE GENOMIC DNA]</scope>
    <source>
        <strain evidence="2 3">EAG3</strain>
    </source>
</reference>
<proteinExistence type="inferred from homology"/>
<dbReference type="InterPro" id="IPR036102">
    <property type="entry name" value="OsmC/Ohrsf"/>
</dbReference>
<dbReference type="Proteomes" id="UP000239663">
    <property type="component" value="Unassembled WGS sequence"/>
</dbReference>
<dbReference type="Pfam" id="PF02566">
    <property type="entry name" value="OsmC"/>
    <property type="match status" value="1"/>
</dbReference>
<dbReference type="EMBL" id="PKOZ01000003">
    <property type="protein sequence ID" value="PQD95715.1"/>
    <property type="molecule type" value="Genomic_DNA"/>
</dbReference>
<dbReference type="SUPFAM" id="SSF82784">
    <property type="entry name" value="OsmC-like"/>
    <property type="match status" value="1"/>
</dbReference>
<dbReference type="InterPro" id="IPR003718">
    <property type="entry name" value="OsmC/Ohr_fam"/>
</dbReference>
<comment type="similarity">
    <text evidence="1">Belongs to the OsmC/Ohr family.</text>
</comment>
<dbReference type="AlphaFoldDB" id="A0A2S7N156"/>
<dbReference type="NCBIfam" id="TIGR03561">
    <property type="entry name" value="organ_hyd_perox"/>
    <property type="match status" value="1"/>
</dbReference>
<dbReference type="PANTHER" id="PTHR33797">
    <property type="entry name" value="ORGANIC HYDROPEROXIDE RESISTANCE PROTEIN-LIKE"/>
    <property type="match status" value="1"/>
</dbReference>
<dbReference type="InterPro" id="IPR019953">
    <property type="entry name" value="OHR"/>
</dbReference>
<evidence type="ECO:0000313" key="3">
    <source>
        <dbReference type="Proteomes" id="UP000239663"/>
    </source>
</evidence>
<keyword evidence="3" id="KW-1185">Reference proteome</keyword>
<evidence type="ECO:0000256" key="1">
    <source>
        <dbReference type="ARBA" id="ARBA00007378"/>
    </source>
</evidence>
<dbReference type="Gene3D" id="2.20.25.10">
    <property type="match status" value="1"/>
</dbReference>
<gene>
    <name evidence="2" type="ORF">CYL18_07425</name>
</gene>
<accession>A0A2S7N156</accession>
<organism evidence="2 3">
    <name type="scientific">Pradoshia eiseniae</name>
    <dbReference type="NCBI Taxonomy" id="2064768"/>
    <lineage>
        <taxon>Bacteria</taxon>
        <taxon>Bacillati</taxon>
        <taxon>Bacillota</taxon>
        <taxon>Bacilli</taxon>
        <taxon>Bacillales</taxon>
        <taxon>Bacillaceae</taxon>
        <taxon>Pradoshia</taxon>
    </lineage>
</organism>